<organism evidence="1 2">
    <name type="scientific">Pseudomonas arsenicoxydans</name>
    <dbReference type="NCBI Taxonomy" id="702115"/>
    <lineage>
        <taxon>Bacteria</taxon>
        <taxon>Pseudomonadati</taxon>
        <taxon>Pseudomonadota</taxon>
        <taxon>Gammaproteobacteria</taxon>
        <taxon>Pseudomonadales</taxon>
        <taxon>Pseudomonadaceae</taxon>
        <taxon>Pseudomonas</taxon>
    </lineage>
</organism>
<accession>A0A1H0IQJ1</accession>
<name>A0A1H0IQJ1_9PSED</name>
<sequence length="73" mass="8239">MRFPHRLNREFDTMSDDFTETQASVLIGTAEKMIEIWNRLSPEKQATLLARFGSEENALAALVTTQLVAPTKT</sequence>
<reference evidence="1 2" key="1">
    <citation type="submission" date="2016-10" db="EMBL/GenBank/DDBJ databases">
        <authorList>
            <person name="de Groot N.N."/>
        </authorList>
    </citation>
    <scope>NUCLEOTIDE SEQUENCE [LARGE SCALE GENOMIC DNA]</scope>
    <source>
        <strain evidence="1 2">CECT 7543</strain>
    </source>
</reference>
<dbReference type="Proteomes" id="UP000198827">
    <property type="component" value="Chromosome I"/>
</dbReference>
<dbReference type="EMBL" id="LT629705">
    <property type="protein sequence ID" value="SDO33676.1"/>
    <property type="molecule type" value="Genomic_DNA"/>
</dbReference>
<gene>
    <name evidence="1" type="ORF">SAMN04489798_2690</name>
</gene>
<evidence type="ECO:0000313" key="2">
    <source>
        <dbReference type="Proteomes" id="UP000198827"/>
    </source>
</evidence>
<protein>
    <submittedName>
        <fullName evidence="1">Uncharacterized protein</fullName>
    </submittedName>
</protein>
<evidence type="ECO:0000313" key="1">
    <source>
        <dbReference type="EMBL" id="SDO33676.1"/>
    </source>
</evidence>
<dbReference type="AlphaFoldDB" id="A0A1H0IQJ1"/>
<proteinExistence type="predicted"/>